<accession>A0A250Y678</accession>
<dbReference type="InterPro" id="IPR039946">
    <property type="entry name" value="ZN839"/>
</dbReference>
<sequence>MAGAEPGPEGSSEDGGGGGGPALPGQSVSAARVAPLGPEQLRRVLEQVTKAQSPAEPPPPPPFVPQDAARRLRDAAQQAALQRGPGAEPPRPPRLLPPQQLEAIYVKVTSGDTKSQESPMPPLATIQPKAARQSQPLGRNSSLVGLSVTSPPLLRVQPLGRTGSQLCILRGSPQPPAPQVFVQRPLPALQPLPSKTDTAQASTGQGARLTPLPACDPPAVASVSSSSARLLISSLHTKHTEKPRKPLKVKTRSGRISRPPKYKAKDYKFIKTEDLADGHPSDSDDYSELSVEEEEEQREKQALFDLSSCALRPRAFKCQTCEKSYIGKGGLARHFKLNPDHGQLEPEESLSEKANRSLTQACVEGRIGGLASPELATPAVPCEEGAEATRGGLQNSQSVEVEAAMVPELGNRHHAAHLGSERHQGPRRRGESETLAESSTAILQLGRAAQLNGGPAMAAGQSVSGSRAQLKETLQQCGREDLVELVLPQLAQVVTVYEFLLMKVEKGHLAKPFFPAVYKEFEELHNMVKKMCQDYLSSSGPCSQEPLEINNNKVAESLGITEEFLRKKEKNLDCVAPKQSSQEMDVGKLEEASRQRRENEAAEEGLAAVKRPRREALVANSRSPEKPRPSCAAAASMGFAPPAHGNTSPCLEGSPGMLVSDSDQSESALPAGRQLVVAAFADFEARSGSPCPALLSRDVSGPALYSHLGEPGGLPSAQVSEFPGEDVLEHTVDQGARDSQQNPGICDTLSSGGEVKSSLLAGSGNTEAGDLKETSDSHLNDLQATAPLLEDILPMDIVQVDCASRTRSEPGPHPGQDGSLSTKRRLGSQAGDLNHPCRMEVHISQRDLESVAAVGEALAFEITSGCQEVLSQGQEQILIQTSGGLLLSHPGTIVPREEDIVIVTDAEGTAMRIGPPEGVPLGTVETFLTMEAEPDQ</sequence>
<feature type="compositionally biased region" description="Gly residues" evidence="2">
    <location>
        <begin position="13"/>
        <end position="22"/>
    </location>
</feature>
<evidence type="ECO:0000313" key="4">
    <source>
        <dbReference type="EMBL" id="JAV39039.1"/>
    </source>
</evidence>
<keyword evidence="1" id="KW-0862">Zinc</keyword>
<evidence type="ECO:0000259" key="3">
    <source>
        <dbReference type="PROSITE" id="PS50157"/>
    </source>
</evidence>
<feature type="compositionally biased region" description="Polar residues" evidence="2">
    <location>
        <begin position="193"/>
        <end position="205"/>
    </location>
</feature>
<protein>
    <submittedName>
        <fullName evidence="4">Zinc finger protein 839</fullName>
    </submittedName>
</protein>
<dbReference type="InterPro" id="IPR031885">
    <property type="entry name" value="DUF4764"/>
</dbReference>
<feature type="region of interest" description="Disordered" evidence="2">
    <location>
        <begin position="273"/>
        <end position="297"/>
    </location>
</feature>
<feature type="compositionally biased region" description="Low complexity" evidence="2">
    <location>
        <begin position="1"/>
        <end position="10"/>
    </location>
</feature>
<feature type="compositionally biased region" description="Basic and acidic residues" evidence="2">
    <location>
        <begin position="585"/>
        <end position="600"/>
    </location>
</feature>
<dbReference type="PROSITE" id="PS50157">
    <property type="entry name" value="ZINC_FINGER_C2H2_2"/>
    <property type="match status" value="1"/>
</dbReference>
<dbReference type="Pfam" id="PF15961">
    <property type="entry name" value="DUF4764"/>
    <property type="match status" value="1"/>
</dbReference>
<feature type="compositionally biased region" description="Basic and acidic residues" evidence="2">
    <location>
        <begin position="419"/>
        <end position="432"/>
    </location>
</feature>
<keyword evidence="1" id="KW-0863">Zinc-finger</keyword>
<feature type="compositionally biased region" description="Acidic residues" evidence="2">
    <location>
        <begin position="283"/>
        <end position="296"/>
    </location>
</feature>
<feature type="compositionally biased region" description="Pro residues" evidence="2">
    <location>
        <begin position="55"/>
        <end position="64"/>
    </location>
</feature>
<dbReference type="PANTHER" id="PTHR16116">
    <property type="entry name" value="ZINC FINGER PROTEIN 839"/>
    <property type="match status" value="1"/>
</dbReference>
<proteinExistence type="predicted"/>
<feature type="compositionally biased region" description="Basic residues" evidence="2">
    <location>
        <begin position="245"/>
        <end position="260"/>
    </location>
</feature>
<feature type="region of interest" description="Disordered" evidence="2">
    <location>
        <begin position="416"/>
        <end position="438"/>
    </location>
</feature>
<feature type="region of interest" description="Disordered" evidence="2">
    <location>
        <begin position="756"/>
        <end position="776"/>
    </location>
</feature>
<dbReference type="PANTHER" id="PTHR16116:SF5">
    <property type="entry name" value="ZINC FINGER PROTEIN 839"/>
    <property type="match status" value="1"/>
</dbReference>
<feature type="compositionally biased region" description="Low complexity" evidence="2">
    <location>
        <begin position="75"/>
        <end position="86"/>
    </location>
</feature>
<feature type="region of interest" description="Disordered" evidence="2">
    <location>
        <begin position="576"/>
        <end position="606"/>
    </location>
</feature>
<keyword evidence="1" id="KW-0479">Metal-binding</keyword>
<feature type="region of interest" description="Disordered" evidence="2">
    <location>
        <begin position="109"/>
        <end position="146"/>
    </location>
</feature>
<feature type="compositionally biased region" description="Basic and acidic residues" evidence="2">
    <location>
        <begin position="273"/>
        <end position="282"/>
    </location>
</feature>
<feature type="region of interest" description="Disordered" evidence="2">
    <location>
        <begin position="1"/>
        <end position="97"/>
    </location>
</feature>
<dbReference type="GO" id="GO:0008270">
    <property type="term" value="F:zinc ion binding"/>
    <property type="evidence" value="ECO:0007669"/>
    <property type="project" value="UniProtKB-KW"/>
</dbReference>
<reference evidence="4" key="1">
    <citation type="journal article" date="2017" name="G3 (Bethesda)">
        <title>De Novo Genome and Transcriptome Assembly of the Canadian Beaver (Castor canadensis).</title>
        <authorList>
            <person name="Lok S."/>
            <person name="Paton T.A."/>
            <person name="Wang Z."/>
            <person name="Kaur G."/>
            <person name="Walker S."/>
            <person name="Yuen R.K."/>
            <person name="Sung W.W."/>
            <person name="Whitney J."/>
            <person name="Buchanan J.A."/>
            <person name="Trost B."/>
            <person name="Singh N."/>
            <person name="Apresto B."/>
            <person name="Chen N."/>
            <person name="Coole M."/>
            <person name="Dawson T.J."/>
            <person name="Ho K.Y."/>
            <person name="Hu Z."/>
            <person name="Pullenayegum S."/>
            <person name="Samler K."/>
            <person name="Shipstone A."/>
            <person name="Tsoi F."/>
            <person name="Wang T."/>
            <person name="Pereira S.L."/>
            <person name="Rostami P."/>
            <person name="Ryan C.A."/>
            <person name="Tong A.H."/>
            <person name="Ng K."/>
            <person name="Sundaravadanam Y."/>
            <person name="Simpson J.T."/>
            <person name="Lim B.K."/>
            <person name="Engstrom M.D."/>
            <person name="Dutton C.J."/>
            <person name="Kerr K.C."/>
            <person name="Franke M."/>
            <person name="Rapley W."/>
            <person name="Wintle R.F."/>
            <person name="Scherer S.W."/>
        </authorList>
    </citation>
    <scope>NUCLEOTIDE SEQUENCE</scope>
    <source>
        <strain evidence="4">ROM106880</strain>
        <tissue evidence="4">Muscle</tissue>
    </source>
</reference>
<feature type="domain" description="C2H2-type" evidence="3">
    <location>
        <begin position="316"/>
        <end position="346"/>
    </location>
</feature>
<evidence type="ECO:0000256" key="2">
    <source>
        <dbReference type="SAM" id="MobiDB-lite"/>
    </source>
</evidence>
<gene>
    <name evidence="4" type="primary">ZFP839</name>
</gene>
<dbReference type="InterPro" id="IPR013087">
    <property type="entry name" value="Znf_C2H2_type"/>
</dbReference>
<feature type="compositionally biased region" description="Pro residues" evidence="2">
    <location>
        <begin position="87"/>
        <end position="96"/>
    </location>
</feature>
<feature type="compositionally biased region" description="Polar residues" evidence="2">
    <location>
        <begin position="132"/>
        <end position="146"/>
    </location>
</feature>
<feature type="region of interest" description="Disordered" evidence="2">
    <location>
        <begin position="805"/>
        <end position="833"/>
    </location>
</feature>
<name>A0A250Y678_CASCN</name>
<organism evidence="4">
    <name type="scientific">Castor canadensis</name>
    <name type="common">American beaver</name>
    <dbReference type="NCBI Taxonomy" id="51338"/>
    <lineage>
        <taxon>Eukaryota</taxon>
        <taxon>Metazoa</taxon>
        <taxon>Chordata</taxon>
        <taxon>Craniata</taxon>
        <taxon>Vertebrata</taxon>
        <taxon>Euteleostomi</taxon>
        <taxon>Mammalia</taxon>
        <taxon>Eutheria</taxon>
        <taxon>Euarchontoglires</taxon>
        <taxon>Glires</taxon>
        <taxon>Rodentia</taxon>
        <taxon>Castorimorpha</taxon>
        <taxon>Castoridae</taxon>
        <taxon>Castor</taxon>
    </lineage>
</organism>
<dbReference type="AlphaFoldDB" id="A0A250Y678"/>
<evidence type="ECO:0000256" key="1">
    <source>
        <dbReference type="PROSITE-ProRule" id="PRU00042"/>
    </source>
</evidence>
<feature type="region of interest" description="Disordered" evidence="2">
    <location>
        <begin position="234"/>
        <end position="260"/>
    </location>
</feature>
<dbReference type="EMBL" id="GFFV01000906">
    <property type="protein sequence ID" value="JAV39039.1"/>
    <property type="molecule type" value="Transcribed_RNA"/>
</dbReference>
<feature type="region of interest" description="Disordered" evidence="2">
    <location>
        <begin position="190"/>
        <end position="220"/>
    </location>
</feature>